<dbReference type="InParanoid" id="E4WSY6"/>
<protein>
    <submittedName>
        <fullName evidence="2">Uncharacterized protein</fullName>
    </submittedName>
</protein>
<name>E4WSY6_OIKDI</name>
<sequence length="75" mass="8348">MDSVVALNKEICELVTSFGGTPYEIVFDNDGQVIVPDELKAKEEEKPAEEESKKDKMEENGATEESTTETAHQEE</sequence>
<organism evidence="2">
    <name type="scientific">Oikopleura dioica</name>
    <name type="common">Tunicate</name>
    <dbReference type="NCBI Taxonomy" id="34765"/>
    <lineage>
        <taxon>Eukaryota</taxon>
        <taxon>Metazoa</taxon>
        <taxon>Chordata</taxon>
        <taxon>Tunicata</taxon>
        <taxon>Appendicularia</taxon>
        <taxon>Copelata</taxon>
        <taxon>Oikopleuridae</taxon>
        <taxon>Oikopleura</taxon>
    </lineage>
</organism>
<feature type="region of interest" description="Disordered" evidence="1">
    <location>
        <begin position="36"/>
        <end position="75"/>
    </location>
</feature>
<dbReference type="EMBL" id="FN653016">
    <property type="protein sequence ID" value="CBY06713.1"/>
    <property type="molecule type" value="Genomic_DNA"/>
</dbReference>
<accession>E4WSY6</accession>
<gene>
    <name evidence="2" type="ORF">GSOID_T00005774001</name>
</gene>
<keyword evidence="3" id="KW-1185">Reference proteome</keyword>
<reference evidence="2" key="1">
    <citation type="journal article" date="2010" name="Science">
        <title>Plasticity of animal genome architecture unmasked by rapid evolution of a pelagic tunicate.</title>
        <authorList>
            <person name="Denoeud F."/>
            <person name="Henriet S."/>
            <person name="Mungpakdee S."/>
            <person name="Aury J.M."/>
            <person name="Da Silva C."/>
            <person name="Brinkmann H."/>
            <person name="Mikhaleva J."/>
            <person name="Olsen L.C."/>
            <person name="Jubin C."/>
            <person name="Canestro C."/>
            <person name="Bouquet J.M."/>
            <person name="Danks G."/>
            <person name="Poulain J."/>
            <person name="Campsteijn C."/>
            <person name="Adamski M."/>
            <person name="Cross I."/>
            <person name="Yadetie F."/>
            <person name="Muffato M."/>
            <person name="Louis A."/>
            <person name="Butcher S."/>
            <person name="Tsagkogeorga G."/>
            <person name="Konrad A."/>
            <person name="Singh S."/>
            <person name="Jensen M.F."/>
            <person name="Cong E.H."/>
            <person name="Eikeseth-Otteraa H."/>
            <person name="Noel B."/>
            <person name="Anthouard V."/>
            <person name="Porcel B.M."/>
            <person name="Kachouri-Lafond R."/>
            <person name="Nishino A."/>
            <person name="Ugolini M."/>
            <person name="Chourrout P."/>
            <person name="Nishida H."/>
            <person name="Aasland R."/>
            <person name="Huzurbazar S."/>
            <person name="Westhof E."/>
            <person name="Delsuc F."/>
            <person name="Lehrach H."/>
            <person name="Reinhardt R."/>
            <person name="Weissenbach J."/>
            <person name="Roy S.W."/>
            <person name="Artiguenave F."/>
            <person name="Postlethwait J.H."/>
            <person name="Manak J.R."/>
            <person name="Thompson E.M."/>
            <person name="Jaillon O."/>
            <person name="Du Pasquier L."/>
            <person name="Boudinot P."/>
            <person name="Liberles D.A."/>
            <person name="Volff J.N."/>
            <person name="Philippe H."/>
            <person name="Lenhard B."/>
            <person name="Roest Crollius H."/>
            <person name="Wincker P."/>
            <person name="Chourrout D."/>
        </authorList>
    </citation>
    <scope>NUCLEOTIDE SEQUENCE [LARGE SCALE GENOMIC DNA]</scope>
</reference>
<dbReference type="AlphaFoldDB" id="E4WSY6"/>
<evidence type="ECO:0000256" key="1">
    <source>
        <dbReference type="SAM" id="MobiDB-lite"/>
    </source>
</evidence>
<feature type="compositionally biased region" description="Polar residues" evidence="1">
    <location>
        <begin position="63"/>
        <end position="75"/>
    </location>
</feature>
<evidence type="ECO:0000313" key="3">
    <source>
        <dbReference type="Proteomes" id="UP000001307"/>
    </source>
</evidence>
<evidence type="ECO:0000313" key="2">
    <source>
        <dbReference type="EMBL" id="CBY06713.1"/>
    </source>
</evidence>
<dbReference type="Proteomes" id="UP000001307">
    <property type="component" value="Unassembled WGS sequence"/>
</dbReference>
<feature type="compositionally biased region" description="Basic and acidic residues" evidence="1">
    <location>
        <begin position="37"/>
        <end position="59"/>
    </location>
</feature>
<proteinExistence type="predicted"/>